<dbReference type="PANTHER" id="PTHR44019">
    <property type="entry name" value="WD REPEAT-CONTAINING PROTEIN 55"/>
    <property type="match status" value="1"/>
</dbReference>
<dbReference type="SUPFAM" id="SSF52540">
    <property type="entry name" value="P-loop containing nucleoside triphosphate hydrolases"/>
    <property type="match status" value="1"/>
</dbReference>
<organism evidence="5 6">
    <name type="scientific">Hermanssonia centrifuga</name>
    <dbReference type="NCBI Taxonomy" id="98765"/>
    <lineage>
        <taxon>Eukaryota</taxon>
        <taxon>Fungi</taxon>
        <taxon>Dikarya</taxon>
        <taxon>Basidiomycota</taxon>
        <taxon>Agaricomycotina</taxon>
        <taxon>Agaricomycetes</taxon>
        <taxon>Polyporales</taxon>
        <taxon>Meruliaceae</taxon>
        <taxon>Hermanssonia</taxon>
    </lineage>
</organism>
<reference evidence="5 6" key="1">
    <citation type="submission" date="2018-02" db="EMBL/GenBank/DDBJ databases">
        <title>Genome sequence of the basidiomycete white-rot fungus Phlebia centrifuga.</title>
        <authorList>
            <person name="Granchi Z."/>
            <person name="Peng M."/>
            <person name="de Vries R.P."/>
            <person name="Hilden K."/>
            <person name="Makela M.R."/>
            <person name="Grigoriev I."/>
            <person name="Riley R."/>
        </authorList>
    </citation>
    <scope>NUCLEOTIDE SEQUENCE [LARGE SCALE GENOMIC DNA]</scope>
    <source>
        <strain evidence="5 6">FBCC195</strain>
    </source>
</reference>
<dbReference type="Pfam" id="PF24883">
    <property type="entry name" value="NPHP3_N"/>
    <property type="match status" value="1"/>
</dbReference>
<feature type="repeat" description="WD" evidence="3">
    <location>
        <begin position="1107"/>
        <end position="1139"/>
    </location>
</feature>
<dbReference type="SUPFAM" id="SSF50978">
    <property type="entry name" value="WD40 repeat-like"/>
    <property type="match status" value="1"/>
</dbReference>
<protein>
    <recommendedName>
        <fullName evidence="4">NACHT domain-containing protein</fullName>
    </recommendedName>
</protein>
<evidence type="ECO:0000256" key="1">
    <source>
        <dbReference type="ARBA" id="ARBA00022574"/>
    </source>
</evidence>
<dbReference type="OrthoDB" id="2658414at2759"/>
<gene>
    <name evidence="5" type="ORF">PHLCEN_2v2113</name>
</gene>
<evidence type="ECO:0000256" key="3">
    <source>
        <dbReference type="PROSITE-ProRule" id="PRU00221"/>
    </source>
</evidence>
<dbReference type="InterPro" id="IPR050505">
    <property type="entry name" value="WDR55/POC1"/>
</dbReference>
<dbReference type="InterPro" id="IPR056884">
    <property type="entry name" value="NPHP3-like_N"/>
</dbReference>
<dbReference type="PROSITE" id="PS00678">
    <property type="entry name" value="WD_REPEATS_1"/>
    <property type="match status" value="2"/>
</dbReference>
<keyword evidence="6" id="KW-1185">Reference proteome</keyword>
<feature type="domain" description="NACHT" evidence="4">
    <location>
        <begin position="281"/>
        <end position="426"/>
    </location>
</feature>
<keyword evidence="2" id="KW-0677">Repeat</keyword>
<dbReference type="InterPro" id="IPR011047">
    <property type="entry name" value="Quinoprotein_ADH-like_sf"/>
</dbReference>
<dbReference type="InterPro" id="IPR007111">
    <property type="entry name" value="NACHT_NTPase"/>
</dbReference>
<sequence length="1544" mass="170136">MIPCPGVQLEFHIKITAPGSVTTEITNAVAVAREALANLSPPSAIQMAITVKDDGAEILGEAETAEEALSPIAKTIDVGAFMEKVEMFLNIVDVISEIHPYAKMALSLVKGAYTIVQHQIQRDQKIQDLFVQMTSLYDIVDDLKRQLEGGGIKSSTELLARICKQTIDCCYFIRSYTSHGFVQRMTKSTFSTVDKRISEYGDAFKSLKDEFYGKLHIETRVIVSRVLSVVERLETKSDLSDMSYYPGSSLGPSKGCLPGTREEPLETMTTWANSDSQNHPSILVLTGPAGAGKSALAHTMAHQFRELGRLGSSFGFDRNEPTRSIRFLFPTIARGLADFDEDIRDALWATVGQSKENRTTEDLSLQFENFISKPLKSIALSGPVLIVIDALDECGDASAREQLLSILKTCAGDLPPNLRLLITSRPEDDILTHLQSSAHILIQRMDEISSSAKTSEDIALYTRNRLISSRQPTLEGIDEECCSQLAIMSQGLFQWASVACSQIIGTGKPGLTPRERYDMLVRVDSGPNDQENILDRLYLQILQQLFPKDSTTKIEMDRFKSILAAVLASFEPLALESLNILREASNDASVRYVDAKVILQYLGSLLSGVTASDFHIPIRPLHTSFRDFLTNKERSINFFVDEVTVRQAHERLGLASLCVMNRELSFNICRLESSYVRNKDIPNLTTCIQNCIPAHLSYSCRFWARHLDAVSNGRALEVSRRLQELLEPFVKEKILCWLEVLSVLDAVASAIPALAIVARMLTSGRSRTPNDSLLGSINDIQRFLAMFAYAISISAPHIYISAVPFSPGGSWISKQYAPRLPRTPRVCIPPKDWPQDVIQHGDYIEGIAISADGARIAGACHDSGIFIWDIRTGVLNSGLLKCGGSAWCVAFSPDGAQLGYAVGNGTIGVWEIESGNTRTIAESIFGPESYDAVYRITFSPDGRKLIAGCQDGTVRSWDMLDGDASVAGILYQSIMKSQFKCVAFLSDGTLVACGHAEQTIEVCQWDAATLQLTGLPLHIEAGSTINAAGISSDGRYVAAASGYDTVNLWGLPEGTPIGVPVNPSVRSRYVREITFPPDGGRFALAELGNAVHVWEITPTGPVFEVALQGHTDSIRDLAYSPDGRHIFTCSEDCTIRKWDARPTDTPDPISRQYTSSGLVGVHISHDGTRIASVFEDGTVYLWDGRTGRAIGSPFGLLTEDGKGSICHSAMSQDGTRVMACSTLGEMVWLFDLQSCKRSSQRIDPGADKDDGRAVPLLDADIHGTFSPDGSRIYVTFRCRIHTIDVSTMEETSDPPTWKEFPVRWFHGPPVISPDGVHFAVMSRDDDETTRFRILHSQTVKEMYSPINVGVQVGRYRDSCCISPDFRYIAYKLHASDHIQVMCIEGGVIQRQISLVYLHHEISSILVFLPYDTGFRLISACDLDIVIWDLVSCTPILGPLRGYINQSMQFMECSHDGKQLVVGRYDDHAVLVWDVSVFDDSRSGNSIACSPEAAFAPEDARLHDVAALETHNERNPLQTPIDAIEMTEEGWIGLYNLILANLYTD</sequence>
<evidence type="ECO:0000259" key="4">
    <source>
        <dbReference type="PROSITE" id="PS50837"/>
    </source>
</evidence>
<dbReference type="SMART" id="SM00320">
    <property type="entry name" value="WD40"/>
    <property type="match status" value="8"/>
</dbReference>
<dbReference type="STRING" id="98765.A0A2R6RQ25"/>
<dbReference type="PANTHER" id="PTHR44019:SF8">
    <property type="entry name" value="POC1 CENTRIOLAR PROTEIN HOMOLOG"/>
    <property type="match status" value="1"/>
</dbReference>
<dbReference type="PROSITE" id="PS50294">
    <property type="entry name" value="WD_REPEATS_REGION"/>
    <property type="match status" value="2"/>
</dbReference>
<dbReference type="Pfam" id="PF00400">
    <property type="entry name" value="WD40"/>
    <property type="match status" value="4"/>
</dbReference>
<dbReference type="InterPro" id="IPR019775">
    <property type="entry name" value="WD40_repeat_CS"/>
</dbReference>
<evidence type="ECO:0000313" key="6">
    <source>
        <dbReference type="Proteomes" id="UP000186601"/>
    </source>
</evidence>
<dbReference type="InterPro" id="IPR027417">
    <property type="entry name" value="P-loop_NTPase"/>
</dbReference>
<dbReference type="CDD" id="cd00200">
    <property type="entry name" value="WD40"/>
    <property type="match status" value="1"/>
</dbReference>
<comment type="caution">
    <text evidence="5">The sequence shown here is derived from an EMBL/GenBank/DDBJ whole genome shotgun (WGS) entry which is preliminary data.</text>
</comment>
<feature type="repeat" description="WD" evidence="3">
    <location>
        <begin position="1161"/>
        <end position="1192"/>
    </location>
</feature>
<dbReference type="InterPro" id="IPR036322">
    <property type="entry name" value="WD40_repeat_dom_sf"/>
</dbReference>
<dbReference type="PROSITE" id="PS50082">
    <property type="entry name" value="WD_REPEATS_2"/>
    <property type="match status" value="4"/>
</dbReference>
<feature type="repeat" description="WD" evidence="3">
    <location>
        <begin position="837"/>
        <end position="873"/>
    </location>
</feature>
<dbReference type="Gene3D" id="3.40.50.300">
    <property type="entry name" value="P-loop containing nucleotide triphosphate hydrolases"/>
    <property type="match status" value="1"/>
</dbReference>
<proteinExistence type="predicted"/>
<dbReference type="InterPro" id="IPR001680">
    <property type="entry name" value="WD40_rpt"/>
</dbReference>
<dbReference type="EMBL" id="MLYV02000196">
    <property type="protein sequence ID" value="PSS32117.1"/>
    <property type="molecule type" value="Genomic_DNA"/>
</dbReference>
<dbReference type="Gene3D" id="2.130.10.10">
    <property type="entry name" value="YVTN repeat-like/Quinoprotein amine dehydrogenase"/>
    <property type="match status" value="3"/>
</dbReference>
<feature type="repeat" description="WD" evidence="3">
    <location>
        <begin position="931"/>
        <end position="967"/>
    </location>
</feature>
<dbReference type="Proteomes" id="UP000186601">
    <property type="component" value="Unassembled WGS sequence"/>
</dbReference>
<evidence type="ECO:0000256" key="2">
    <source>
        <dbReference type="ARBA" id="ARBA00022737"/>
    </source>
</evidence>
<keyword evidence="1 3" id="KW-0853">WD repeat</keyword>
<evidence type="ECO:0000313" key="5">
    <source>
        <dbReference type="EMBL" id="PSS32117.1"/>
    </source>
</evidence>
<dbReference type="PROSITE" id="PS50837">
    <property type="entry name" value="NACHT"/>
    <property type="match status" value="1"/>
</dbReference>
<dbReference type="InterPro" id="IPR003593">
    <property type="entry name" value="AAA+_ATPase"/>
</dbReference>
<name>A0A2R6RQ25_9APHY</name>
<dbReference type="SMART" id="SM00382">
    <property type="entry name" value="AAA"/>
    <property type="match status" value="1"/>
</dbReference>
<dbReference type="SUPFAM" id="SSF50998">
    <property type="entry name" value="Quinoprotein alcohol dehydrogenase-like"/>
    <property type="match status" value="1"/>
</dbReference>
<dbReference type="InterPro" id="IPR015943">
    <property type="entry name" value="WD40/YVTN_repeat-like_dom_sf"/>
</dbReference>
<accession>A0A2R6RQ25</accession>